<dbReference type="EMBL" id="CAJJDO010000012">
    <property type="protein sequence ID" value="CAD8143428.1"/>
    <property type="molecule type" value="Genomic_DNA"/>
</dbReference>
<dbReference type="OrthoDB" id="299822at2759"/>
<dbReference type="Proteomes" id="UP000689195">
    <property type="component" value="Unassembled WGS sequence"/>
</dbReference>
<dbReference type="AlphaFoldDB" id="A0A8S1SUH4"/>
<protein>
    <submittedName>
        <fullName evidence="1">Uncharacterized protein</fullName>
    </submittedName>
</protein>
<accession>A0A8S1SUH4</accession>
<sequence length="119" mass="13612">MICCSSKKNKQQTLEITKKRNKILSDFIEEINNEAMTLYQSPNCQHLSIMFQYSGEPATMKSSSNTKFPKSVERLASPIPHITPRKTSFNIFKCAKTNQNTKYLSTKRGFTLLVTKTNL</sequence>
<proteinExistence type="predicted"/>
<reference evidence="1" key="1">
    <citation type="submission" date="2021-01" db="EMBL/GenBank/DDBJ databases">
        <authorList>
            <consortium name="Genoscope - CEA"/>
            <person name="William W."/>
        </authorList>
    </citation>
    <scope>NUCLEOTIDE SEQUENCE</scope>
</reference>
<evidence type="ECO:0000313" key="1">
    <source>
        <dbReference type="EMBL" id="CAD8143428.1"/>
    </source>
</evidence>
<gene>
    <name evidence="1" type="ORF">PPENT_87.1.T0120224</name>
</gene>
<keyword evidence="2" id="KW-1185">Reference proteome</keyword>
<organism evidence="1 2">
    <name type="scientific">Paramecium pentaurelia</name>
    <dbReference type="NCBI Taxonomy" id="43138"/>
    <lineage>
        <taxon>Eukaryota</taxon>
        <taxon>Sar</taxon>
        <taxon>Alveolata</taxon>
        <taxon>Ciliophora</taxon>
        <taxon>Intramacronucleata</taxon>
        <taxon>Oligohymenophorea</taxon>
        <taxon>Peniculida</taxon>
        <taxon>Parameciidae</taxon>
        <taxon>Paramecium</taxon>
    </lineage>
</organism>
<evidence type="ECO:0000313" key="2">
    <source>
        <dbReference type="Proteomes" id="UP000689195"/>
    </source>
</evidence>
<name>A0A8S1SUH4_9CILI</name>
<comment type="caution">
    <text evidence="1">The sequence shown here is derived from an EMBL/GenBank/DDBJ whole genome shotgun (WGS) entry which is preliminary data.</text>
</comment>